<evidence type="ECO:0000259" key="3">
    <source>
        <dbReference type="Pfam" id="PF08719"/>
    </source>
</evidence>
<dbReference type="Gene3D" id="1.10.357.40">
    <property type="entry name" value="YbiA-like"/>
    <property type="match status" value="1"/>
</dbReference>
<dbReference type="Pfam" id="PF08719">
    <property type="entry name" value="NADAR"/>
    <property type="match status" value="1"/>
</dbReference>
<protein>
    <submittedName>
        <fullName evidence="4">RibA/ribD-fused uncharacterized protein</fullName>
    </submittedName>
</protein>
<dbReference type="RefSeq" id="WP_170224531.1">
    <property type="nucleotide sequence ID" value="NZ_RCDD01000003.1"/>
</dbReference>
<dbReference type="InterPro" id="IPR012816">
    <property type="entry name" value="NADAR"/>
</dbReference>
<evidence type="ECO:0000256" key="1">
    <source>
        <dbReference type="ARBA" id="ARBA00000022"/>
    </source>
</evidence>
<keyword evidence="5" id="KW-1185">Reference proteome</keyword>
<gene>
    <name evidence="4" type="ORF">CLV68_4565</name>
</gene>
<dbReference type="SUPFAM" id="SSF102405">
    <property type="entry name" value="MCP/YpsA-like"/>
    <property type="match status" value="1"/>
</dbReference>
<reference evidence="4 5" key="1">
    <citation type="submission" date="2018-10" db="EMBL/GenBank/DDBJ databases">
        <title>Genomic Encyclopedia of Archaeal and Bacterial Type Strains, Phase II (KMG-II): from individual species to whole genera.</title>
        <authorList>
            <person name="Goeker M."/>
        </authorList>
    </citation>
    <scope>NUCLEOTIDE SEQUENCE [LARGE SCALE GENOMIC DNA]</scope>
    <source>
        <strain evidence="4 5">DSM 45657</strain>
    </source>
</reference>
<dbReference type="CDD" id="cd15457">
    <property type="entry name" value="NADAR"/>
    <property type="match status" value="1"/>
</dbReference>
<dbReference type="AlphaFoldDB" id="A0A421B209"/>
<accession>A0A421B209</accession>
<name>A0A421B209_9PSEU</name>
<evidence type="ECO:0000313" key="5">
    <source>
        <dbReference type="Proteomes" id="UP000282454"/>
    </source>
</evidence>
<comment type="caution">
    <text evidence="4">The sequence shown here is derived from an EMBL/GenBank/DDBJ whole genome shotgun (WGS) entry which is preliminary data.</text>
</comment>
<evidence type="ECO:0000313" key="4">
    <source>
        <dbReference type="EMBL" id="RLK58459.1"/>
    </source>
</evidence>
<comment type="catalytic activity">
    <reaction evidence="1">
        <text>5-amino-6-(5-phospho-D-ribosylamino)uracil + H2O = 5,6-diaminouracil + D-ribose 5-phosphate</text>
        <dbReference type="Rhea" id="RHEA:55020"/>
        <dbReference type="ChEBI" id="CHEBI:15377"/>
        <dbReference type="ChEBI" id="CHEBI:46252"/>
        <dbReference type="ChEBI" id="CHEBI:58453"/>
        <dbReference type="ChEBI" id="CHEBI:78346"/>
    </reaction>
</comment>
<proteinExistence type="predicted"/>
<dbReference type="SUPFAM" id="SSF143990">
    <property type="entry name" value="YbiA-like"/>
    <property type="match status" value="1"/>
</dbReference>
<sequence length="309" mass="34228">MFSPHPVTWQGQRYPTGEAAFHAGKTEDPQLRAWIAAASTPGEAKHRGRRVPLRAGWDEHHRHVVMQQVIENKFTDPDLAAQLLATGDDLLVERNTWHDQTWGCCSCSRHQAVPGQNLLGRYLMGHRARLAPRPANRWVRVAATGHRPQGLPPGSEPWLADELRRVAAKLAADHGTQVAISGAAAGADLIWAEAAHDHEILVWLYQPYTGHDSRWPHDWGDRLTAARGIAHRVDTLGDRFSVQVQHARSDWMLRDCDAVVAVLDPLHRSGGTRQALQRVSATTPVIHVDVRNRRTSLRAPARCGAAPAS</sequence>
<dbReference type="InterPro" id="IPR037238">
    <property type="entry name" value="YbiA-like_sf"/>
</dbReference>
<organism evidence="4 5">
    <name type="scientific">Actinokineospora cianjurensis</name>
    <dbReference type="NCBI Taxonomy" id="585224"/>
    <lineage>
        <taxon>Bacteria</taxon>
        <taxon>Bacillati</taxon>
        <taxon>Actinomycetota</taxon>
        <taxon>Actinomycetes</taxon>
        <taxon>Pseudonocardiales</taxon>
        <taxon>Pseudonocardiaceae</taxon>
        <taxon>Actinokineospora</taxon>
    </lineage>
</organism>
<dbReference type="EMBL" id="RCDD01000003">
    <property type="protein sequence ID" value="RLK58459.1"/>
    <property type="molecule type" value="Genomic_DNA"/>
</dbReference>
<dbReference type="Proteomes" id="UP000282454">
    <property type="component" value="Unassembled WGS sequence"/>
</dbReference>
<comment type="catalytic activity">
    <reaction evidence="2">
        <text>2,5-diamino-6-hydroxy-4-(5-phosphoribosylamino)-pyrimidine + H2O = 2,5,6-triamino-4-hydroxypyrimidine + D-ribose 5-phosphate</text>
        <dbReference type="Rhea" id="RHEA:23436"/>
        <dbReference type="ChEBI" id="CHEBI:15377"/>
        <dbReference type="ChEBI" id="CHEBI:58614"/>
        <dbReference type="ChEBI" id="CHEBI:78346"/>
        <dbReference type="ChEBI" id="CHEBI:137796"/>
    </reaction>
</comment>
<evidence type="ECO:0000256" key="2">
    <source>
        <dbReference type="ARBA" id="ARBA00000751"/>
    </source>
</evidence>
<dbReference type="Gene3D" id="3.40.50.450">
    <property type="match status" value="1"/>
</dbReference>
<feature type="domain" description="NADAR" evidence="3">
    <location>
        <begin position="4"/>
        <end position="130"/>
    </location>
</feature>